<dbReference type="InterPro" id="IPR022907">
    <property type="entry name" value="VapC_family"/>
</dbReference>
<keyword evidence="5" id="KW-0460">Magnesium</keyword>
<dbReference type="SUPFAM" id="SSF88723">
    <property type="entry name" value="PIN domain-like"/>
    <property type="match status" value="1"/>
</dbReference>
<comment type="function">
    <text evidence="5">Toxic component of a toxin-antitoxin (TA) system. An RNase.</text>
</comment>
<dbReference type="AlphaFoldDB" id="A0A7X4H7B8"/>
<dbReference type="InterPro" id="IPR002716">
    <property type="entry name" value="PIN_dom"/>
</dbReference>
<feature type="domain" description="PIN" evidence="6">
    <location>
        <begin position="4"/>
        <end position="130"/>
    </location>
</feature>
<dbReference type="GO" id="GO:0016787">
    <property type="term" value="F:hydrolase activity"/>
    <property type="evidence" value="ECO:0007669"/>
    <property type="project" value="UniProtKB-KW"/>
</dbReference>
<gene>
    <name evidence="5" type="primary">vapC</name>
    <name evidence="7" type="ORF">GTP77_01720</name>
</gene>
<evidence type="ECO:0000313" key="7">
    <source>
        <dbReference type="EMBL" id="MYN06051.1"/>
    </source>
</evidence>
<evidence type="ECO:0000256" key="2">
    <source>
        <dbReference type="ARBA" id="ARBA00022722"/>
    </source>
</evidence>
<sequence length="140" mass="15066">MMRYVDTSVLIAYLIPEPGSAAAEQFMLSSGEPLAISSWTEAELLSALGIKLRTGRLDMAGACDVIDSYNRLVAPNFTRLEIDEADHRQVIILLKGWRTALRAGDALHLAIAAAHRATVYTLDRGMAAAAQTLGVPGMLL</sequence>
<dbReference type="GO" id="GO:0004540">
    <property type="term" value="F:RNA nuclease activity"/>
    <property type="evidence" value="ECO:0007669"/>
    <property type="project" value="InterPro"/>
</dbReference>
<keyword evidence="5" id="KW-0800">Toxin</keyword>
<accession>A0A7X4H7B8</accession>
<evidence type="ECO:0000256" key="4">
    <source>
        <dbReference type="ARBA" id="ARBA00022801"/>
    </source>
</evidence>
<dbReference type="GO" id="GO:0000287">
    <property type="term" value="F:magnesium ion binding"/>
    <property type="evidence" value="ECO:0007669"/>
    <property type="project" value="UniProtKB-UniRule"/>
</dbReference>
<dbReference type="HAMAP" id="MF_00265">
    <property type="entry name" value="VapC_Nob1"/>
    <property type="match status" value="1"/>
</dbReference>
<comment type="similarity">
    <text evidence="5">Belongs to the PINc/VapC protein family.</text>
</comment>
<comment type="caution">
    <text evidence="7">The sequence shown here is derived from an EMBL/GenBank/DDBJ whole genome shotgun (WGS) entry which is preliminary data.</text>
</comment>
<feature type="binding site" evidence="5">
    <location>
        <position position="105"/>
    </location>
    <ligand>
        <name>Mg(2+)</name>
        <dbReference type="ChEBI" id="CHEBI:18420"/>
    </ligand>
</feature>
<protein>
    <recommendedName>
        <fullName evidence="5">Ribonuclease VapC</fullName>
        <shortName evidence="5">RNase VapC</shortName>
        <ecNumber evidence="5">3.1.-.-</ecNumber>
    </recommendedName>
    <alternativeName>
        <fullName evidence="5">Toxin VapC</fullName>
    </alternativeName>
</protein>
<keyword evidence="1 5" id="KW-1277">Toxin-antitoxin system</keyword>
<evidence type="ECO:0000256" key="3">
    <source>
        <dbReference type="ARBA" id="ARBA00022723"/>
    </source>
</evidence>
<evidence type="ECO:0000313" key="8">
    <source>
        <dbReference type="Proteomes" id="UP000450676"/>
    </source>
</evidence>
<keyword evidence="8" id="KW-1185">Reference proteome</keyword>
<dbReference type="Proteomes" id="UP000450676">
    <property type="component" value="Unassembled WGS sequence"/>
</dbReference>
<organism evidence="7 8">
    <name type="scientific">Pseudoduganella aquatica</name>
    <dbReference type="NCBI Taxonomy" id="2660641"/>
    <lineage>
        <taxon>Bacteria</taxon>
        <taxon>Pseudomonadati</taxon>
        <taxon>Pseudomonadota</taxon>
        <taxon>Betaproteobacteria</taxon>
        <taxon>Burkholderiales</taxon>
        <taxon>Oxalobacteraceae</taxon>
        <taxon>Telluria group</taxon>
        <taxon>Pseudoduganella</taxon>
    </lineage>
</organism>
<reference evidence="7 8" key="1">
    <citation type="submission" date="2019-12" db="EMBL/GenBank/DDBJ databases">
        <title>Novel species isolated from a subtropical stream in China.</title>
        <authorList>
            <person name="Lu H."/>
        </authorList>
    </citation>
    <scope>NUCLEOTIDE SEQUENCE [LARGE SCALE GENOMIC DNA]</scope>
    <source>
        <strain evidence="7 8">FT127W</strain>
    </source>
</reference>
<dbReference type="EMBL" id="WWCU01000001">
    <property type="protein sequence ID" value="MYN06051.1"/>
    <property type="molecule type" value="Genomic_DNA"/>
</dbReference>
<evidence type="ECO:0000256" key="1">
    <source>
        <dbReference type="ARBA" id="ARBA00022649"/>
    </source>
</evidence>
<dbReference type="GO" id="GO:0090729">
    <property type="term" value="F:toxin activity"/>
    <property type="evidence" value="ECO:0007669"/>
    <property type="project" value="UniProtKB-KW"/>
</dbReference>
<evidence type="ECO:0000256" key="5">
    <source>
        <dbReference type="HAMAP-Rule" id="MF_00265"/>
    </source>
</evidence>
<proteinExistence type="inferred from homology"/>
<feature type="binding site" evidence="5">
    <location>
        <position position="6"/>
    </location>
    <ligand>
        <name>Mg(2+)</name>
        <dbReference type="ChEBI" id="CHEBI:18420"/>
    </ligand>
</feature>
<dbReference type="InterPro" id="IPR029060">
    <property type="entry name" value="PIN-like_dom_sf"/>
</dbReference>
<name>A0A7X4H7B8_9BURK</name>
<dbReference type="CDD" id="cd09874">
    <property type="entry name" value="PIN_MT3492-like"/>
    <property type="match status" value="1"/>
</dbReference>
<dbReference type="Gene3D" id="3.40.50.1010">
    <property type="entry name" value="5'-nuclease"/>
    <property type="match status" value="1"/>
</dbReference>
<keyword evidence="4 5" id="KW-0378">Hydrolase</keyword>
<dbReference type="Pfam" id="PF01850">
    <property type="entry name" value="PIN"/>
    <property type="match status" value="1"/>
</dbReference>
<dbReference type="EC" id="3.1.-.-" evidence="5"/>
<comment type="cofactor">
    <cofactor evidence="5">
        <name>Mg(2+)</name>
        <dbReference type="ChEBI" id="CHEBI:18420"/>
    </cofactor>
</comment>
<keyword evidence="3 5" id="KW-0479">Metal-binding</keyword>
<evidence type="ECO:0000259" key="6">
    <source>
        <dbReference type="Pfam" id="PF01850"/>
    </source>
</evidence>
<keyword evidence="2 5" id="KW-0540">Nuclease</keyword>